<dbReference type="EMBL" id="VSSQ01030354">
    <property type="protein sequence ID" value="MPM80859.1"/>
    <property type="molecule type" value="Genomic_DNA"/>
</dbReference>
<gene>
    <name evidence="1" type="ORF">SDC9_127910</name>
</gene>
<name>A0A645CVE1_9ZZZZ</name>
<dbReference type="AntiFam" id="ANF00090">
    <property type="entry name" value="Shadow ORF (opposite yegE)"/>
</dbReference>
<comment type="caution">
    <text evidence="1">The sequence shown here is derived from an EMBL/GenBank/DDBJ whole genome shotgun (WGS) entry which is preliminary data.</text>
</comment>
<organism evidence="1">
    <name type="scientific">bioreactor metagenome</name>
    <dbReference type="NCBI Taxonomy" id="1076179"/>
    <lineage>
        <taxon>unclassified sequences</taxon>
        <taxon>metagenomes</taxon>
        <taxon>ecological metagenomes</taxon>
    </lineage>
</organism>
<evidence type="ECO:0000313" key="1">
    <source>
        <dbReference type="EMBL" id="MPM80859.1"/>
    </source>
</evidence>
<reference evidence="1" key="1">
    <citation type="submission" date="2019-08" db="EMBL/GenBank/DDBJ databases">
        <authorList>
            <person name="Kucharzyk K."/>
            <person name="Murdoch R.W."/>
            <person name="Higgins S."/>
            <person name="Loffler F."/>
        </authorList>
    </citation>
    <scope>NUCLEOTIDE SEQUENCE</scope>
</reference>
<accession>A0A645CVE1</accession>
<dbReference type="AlphaFoldDB" id="A0A645CVE1"/>
<protein>
    <submittedName>
        <fullName evidence="1">Uncharacterized protein</fullName>
    </submittedName>
</protein>
<sequence>MIAILTPVFHNPAPWLALLQGVPHIRKRRFWHVRMTNQIVRLFEQLIQLIAADLNEGVVRMGDIALQIGGRHEGDIIIQRCILLTNVGMRRHDCVLCRLSGC</sequence>
<proteinExistence type="predicted"/>